<dbReference type="OrthoDB" id="9804695at2"/>
<dbReference type="RefSeq" id="WP_012176282.1">
    <property type="nucleotide sequence ID" value="NC_009943.1"/>
</dbReference>
<sequence>MNIQCEVPACNVPEKEIRAVLKNHTTVAVVGISHKPERDSHKVAAYLLGAGYRMVPVHPLQKEILGQTVYPDLAAVPFPIEIVNIFRRPDMVEPIVDQAIAVNARVVWMQVGVVNNKAARKAEAAGLRVIMNRCIKTEHMKMVAQAMSG</sequence>
<accession>A8ZYE6</accession>
<dbReference type="HOGENOM" id="CLU_112567_0_0_7"/>
<dbReference type="EMBL" id="CP000859">
    <property type="protein sequence ID" value="ABW68671.1"/>
    <property type="molecule type" value="Genomic_DNA"/>
</dbReference>
<evidence type="ECO:0000313" key="2">
    <source>
        <dbReference type="EMBL" id="ABW68671.1"/>
    </source>
</evidence>
<dbReference type="Pfam" id="PF13380">
    <property type="entry name" value="CoA_binding_2"/>
    <property type="match status" value="1"/>
</dbReference>
<protein>
    <submittedName>
        <fullName evidence="2">CoA-binding domain protein</fullName>
    </submittedName>
</protein>
<name>A8ZYE6_DESOH</name>
<dbReference type="AlphaFoldDB" id="A8ZYE6"/>
<dbReference type="PANTHER" id="PTHR33303">
    <property type="entry name" value="CYTOPLASMIC PROTEIN-RELATED"/>
    <property type="match status" value="1"/>
</dbReference>
<gene>
    <name evidence="2" type="ordered locus">Dole_2868</name>
</gene>
<dbReference type="InterPro" id="IPR003781">
    <property type="entry name" value="CoA-bd"/>
</dbReference>
<dbReference type="Proteomes" id="UP000008561">
    <property type="component" value="Chromosome"/>
</dbReference>
<dbReference type="SMART" id="SM00881">
    <property type="entry name" value="CoA_binding"/>
    <property type="match status" value="1"/>
</dbReference>
<reference evidence="2 3" key="1">
    <citation type="submission" date="2007-10" db="EMBL/GenBank/DDBJ databases">
        <title>Complete sequence of Desulfococcus oleovorans Hxd3.</title>
        <authorList>
            <consortium name="US DOE Joint Genome Institute"/>
            <person name="Copeland A."/>
            <person name="Lucas S."/>
            <person name="Lapidus A."/>
            <person name="Barry K."/>
            <person name="Glavina del Rio T."/>
            <person name="Dalin E."/>
            <person name="Tice H."/>
            <person name="Pitluck S."/>
            <person name="Kiss H."/>
            <person name="Brettin T."/>
            <person name="Bruce D."/>
            <person name="Detter J.C."/>
            <person name="Han C."/>
            <person name="Schmutz J."/>
            <person name="Larimer F."/>
            <person name="Land M."/>
            <person name="Hauser L."/>
            <person name="Kyrpides N."/>
            <person name="Kim E."/>
            <person name="Wawrik B."/>
            <person name="Richardson P."/>
        </authorList>
    </citation>
    <scope>NUCLEOTIDE SEQUENCE [LARGE SCALE GENOMIC DNA]</scope>
    <source>
        <strain evidence="3">DSM 6200 / JCM 39069 / Hxd3</strain>
    </source>
</reference>
<dbReference type="InterPro" id="IPR036291">
    <property type="entry name" value="NAD(P)-bd_dom_sf"/>
</dbReference>
<dbReference type="SUPFAM" id="SSF51735">
    <property type="entry name" value="NAD(P)-binding Rossmann-fold domains"/>
    <property type="match status" value="1"/>
</dbReference>
<dbReference type="eggNOG" id="COG1832">
    <property type="taxonomic scope" value="Bacteria"/>
</dbReference>
<proteinExistence type="predicted"/>
<dbReference type="PANTHER" id="PTHR33303:SF2">
    <property type="entry name" value="COA-BINDING DOMAIN-CONTAINING PROTEIN"/>
    <property type="match status" value="1"/>
</dbReference>
<dbReference type="STRING" id="96561.Dole_2868"/>
<dbReference type="KEGG" id="dol:Dole_2868"/>
<evidence type="ECO:0000313" key="3">
    <source>
        <dbReference type="Proteomes" id="UP000008561"/>
    </source>
</evidence>
<feature type="domain" description="CoA-binding" evidence="1">
    <location>
        <begin position="21"/>
        <end position="113"/>
    </location>
</feature>
<evidence type="ECO:0000259" key="1">
    <source>
        <dbReference type="SMART" id="SM00881"/>
    </source>
</evidence>
<organism evidence="2 3">
    <name type="scientific">Desulfosudis oleivorans (strain DSM 6200 / JCM 39069 / Hxd3)</name>
    <name type="common">Desulfococcus oleovorans</name>
    <dbReference type="NCBI Taxonomy" id="96561"/>
    <lineage>
        <taxon>Bacteria</taxon>
        <taxon>Pseudomonadati</taxon>
        <taxon>Thermodesulfobacteriota</taxon>
        <taxon>Desulfobacteria</taxon>
        <taxon>Desulfobacterales</taxon>
        <taxon>Desulfosudaceae</taxon>
        <taxon>Desulfosudis</taxon>
    </lineage>
</organism>
<dbReference type="Gene3D" id="3.40.50.720">
    <property type="entry name" value="NAD(P)-binding Rossmann-like Domain"/>
    <property type="match status" value="1"/>
</dbReference>
<keyword evidence="3" id="KW-1185">Reference proteome</keyword>